<dbReference type="GO" id="GO:0003676">
    <property type="term" value="F:nucleic acid binding"/>
    <property type="evidence" value="ECO:0007669"/>
    <property type="project" value="InterPro"/>
</dbReference>
<name>A0AAN8QK56_9TELE</name>
<evidence type="ECO:0000313" key="3">
    <source>
        <dbReference type="Proteomes" id="UP001356427"/>
    </source>
</evidence>
<organism evidence="2 3">
    <name type="scientific">Coregonus suidteri</name>
    <dbReference type="NCBI Taxonomy" id="861788"/>
    <lineage>
        <taxon>Eukaryota</taxon>
        <taxon>Metazoa</taxon>
        <taxon>Chordata</taxon>
        <taxon>Craniata</taxon>
        <taxon>Vertebrata</taxon>
        <taxon>Euteleostomi</taxon>
        <taxon>Actinopterygii</taxon>
        <taxon>Neopterygii</taxon>
        <taxon>Teleostei</taxon>
        <taxon>Protacanthopterygii</taxon>
        <taxon>Salmoniformes</taxon>
        <taxon>Salmonidae</taxon>
        <taxon>Coregoninae</taxon>
        <taxon>Coregonus</taxon>
    </lineage>
</organism>
<dbReference type="EMBL" id="JAGTTL010000038">
    <property type="protein sequence ID" value="KAK6292537.1"/>
    <property type="molecule type" value="Genomic_DNA"/>
</dbReference>
<dbReference type="InterPro" id="IPR038717">
    <property type="entry name" value="Tc1-like_DDE_dom"/>
</dbReference>
<proteinExistence type="predicted"/>
<dbReference type="PANTHER" id="PTHR23022">
    <property type="entry name" value="TRANSPOSABLE ELEMENT-RELATED"/>
    <property type="match status" value="1"/>
</dbReference>
<accession>A0AAN8QK56</accession>
<protein>
    <recommendedName>
        <fullName evidence="1">Tc1-like transposase DDE domain-containing protein</fullName>
    </recommendedName>
</protein>
<keyword evidence="3" id="KW-1185">Reference proteome</keyword>
<feature type="domain" description="Tc1-like transposase DDE" evidence="1">
    <location>
        <begin position="88"/>
        <end position="169"/>
    </location>
</feature>
<reference evidence="2 3" key="1">
    <citation type="submission" date="2021-04" db="EMBL/GenBank/DDBJ databases">
        <authorList>
            <person name="De Guttry C."/>
            <person name="Zahm M."/>
            <person name="Klopp C."/>
            <person name="Cabau C."/>
            <person name="Louis A."/>
            <person name="Berthelot C."/>
            <person name="Parey E."/>
            <person name="Roest Crollius H."/>
            <person name="Montfort J."/>
            <person name="Robinson-Rechavi M."/>
            <person name="Bucao C."/>
            <person name="Bouchez O."/>
            <person name="Gislard M."/>
            <person name="Lluch J."/>
            <person name="Milhes M."/>
            <person name="Lampietro C."/>
            <person name="Lopez Roques C."/>
            <person name="Donnadieu C."/>
            <person name="Braasch I."/>
            <person name="Desvignes T."/>
            <person name="Postlethwait J."/>
            <person name="Bobe J."/>
            <person name="Wedekind C."/>
            <person name="Guiguen Y."/>
        </authorList>
    </citation>
    <scope>NUCLEOTIDE SEQUENCE [LARGE SCALE GENOMIC DNA]</scope>
    <source>
        <strain evidence="2">Cs_M1</strain>
        <tissue evidence="2">Blood</tissue>
    </source>
</reference>
<dbReference type="Proteomes" id="UP001356427">
    <property type="component" value="Unassembled WGS sequence"/>
</dbReference>
<sequence>MKWVSMAEQPHTSLRSPCAMPSVGWSGVKLATIGFWSSGNTFSGVMNHASPSGSLTDESGFGIVPTVKFGGGITVWGCFSWFGLGPLVPVKENLNATSYNDILDDFVLPTLWQQFGEGPFLFQHDNAPVHKARSIQKWFVEIGVEELDWPAQSPDLNPIKHLWDELERRL</sequence>
<comment type="caution">
    <text evidence="2">The sequence shown here is derived from an EMBL/GenBank/DDBJ whole genome shotgun (WGS) entry which is preliminary data.</text>
</comment>
<dbReference type="Pfam" id="PF13358">
    <property type="entry name" value="DDE_3"/>
    <property type="match status" value="1"/>
</dbReference>
<dbReference type="InterPro" id="IPR036397">
    <property type="entry name" value="RNaseH_sf"/>
</dbReference>
<evidence type="ECO:0000313" key="2">
    <source>
        <dbReference type="EMBL" id="KAK6292537.1"/>
    </source>
</evidence>
<dbReference type="InterPro" id="IPR052338">
    <property type="entry name" value="Transposase_5"/>
</dbReference>
<dbReference type="PANTHER" id="PTHR23022:SF134">
    <property type="entry name" value="TRANSPOSABLE ELEMENT TC1 TRANSPOSASE"/>
    <property type="match status" value="1"/>
</dbReference>
<gene>
    <name evidence="2" type="ORF">J4Q44_G00371210</name>
</gene>
<dbReference type="AlphaFoldDB" id="A0AAN8QK56"/>
<dbReference type="Gene3D" id="3.30.420.10">
    <property type="entry name" value="Ribonuclease H-like superfamily/Ribonuclease H"/>
    <property type="match status" value="1"/>
</dbReference>
<evidence type="ECO:0000259" key="1">
    <source>
        <dbReference type="Pfam" id="PF13358"/>
    </source>
</evidence>